<comment type="caution">
    <text evidence="2">The sequence shown here is derived from an EMBL/GenBank/DDBJ whole genome shotgun (WGS) entry which is preliminary data.</text>
</comment>
<sequence length="89" mass="9484">MPIRHRRPHRMVSGAFWGVMVLADVAIFSFWAALGTLVFAVSAAGGYSLFRHRRMLRVGAVPVTAPSGAPIEITTEPIDTDPGPPTLGG</sequence>
<dbReference type="InParanoid" id="A0A545AG92"/>
<accession>A0A545AG92</accession>
<keyword evidence="1" id="KW-0812">Transmembrane</keyword>
<evidence type="ECO:0000256" key="1">
    <source>
        <dbReference type="SAM" id="Phobius"/>
    </source>
</evidence>
<gene>
    <name evidence="2" type="ORF">FL583_38750</name>
</gene>
<feature type="transmembrane region" description="Helical" evidence="1">
    <location>
        <begin position="33"/>
        <end position="50"/>
    </location>
</feature>
<evidence type="ECO:0000313" key="2">
    <source>
        <dbReference type="EMBL" id="TQS39665.1"/>
    </source>
</evidence>
<keyword evidence="1" id="KW-0472">Membrane</keyword>
<protein>
    <submittedName>
        <fullName evidence="2">Uncharacterized protein</fullName>
    </submittedName>
</protein>
<keyword evidence="3" id="KW-1185">Reference proteome</keyword>
<keyword evidence="1" id="KW-1133">Transmembrane helix</keyword>
<organism evidence="2 3">
    <name type="scientific">Cryptosporangium phraense</name>
    <dbReference type="NCBI Taxonomy" id="2593070"/>
    <lineage>
        <taxon>Bacteria</taxon>
        <taxon>Bacillati</taxon>
        <taxon>Actinomycetota</taxon>
        <taxon>Actinomycetes</taxon>
        <taxon>Cryptosporangiales</taxon>
        <taxon>Cryptosporangiaceae</taxon>
        <taxon>Cryptosporangium</taxon>
    </lineage>
</organism>
<dbReference type="Proteomes" id="UP000317982">
    <property type="component" value="Unassembled WGS sequence"/>
</dbReference>
<dbReference type="AlphaFoldDB" id="A0A545AG92"/>
<evidence type="ECO:0000313" key="3">
    <source>
        <dbReference type="Proteomes" id="UP000317982"/>
    </source>
</evidence>
<name>A0A545AG92_9ACTN</name>
<proteinExistence type="predicted"/>
<dbReference type="RefSeq" id="WP_142709909.1">
    <property type="nucleotide sequence ID" value="NZ_VIRS01000061.1"/>
</dbReference>
<dbReference type="EMBL" id="VIRS01000061">
    <property type="protein sequence ID" value="TQS39665.1"/>
    <property type="molecule type" value="Genomic_DNA"/>
</dbReference>
<dbReference type="OrthoDB" id="9981223at2"/>
<reference evidence="2 3" key="1">
    <citation type="submission" date="2019-07" db="EMBL/GenBank/DDBJ databases">
        <title>Cryptosporangium phraense sp. nov., isolated from plant litter.</title>
        <authorList>
            <person name="Suriyachadkun C."/>
        </authorList>
    </citation>
    <scope>NUCLEOTIDE SEQUENCE [LARGE SCALE GENOMIC DNA]</scope>
    <source>
        <strain evidence="2 3">A-T 5661</strain>
    </source>
</reference>